<feature type="domain" description="HTH lacI-type" evidence="4">
    <location>
        <begin position="9"/>
        <end position="63"/>
    </location>
</feature>
<organism evidence="5 6">
    <name type="scientific">Solicola gregarius</name>
    <dbReference type="NCBI Taxonomy" id="2908642"/>
    <lineage>
        <taxon>Bacteria</taxon>
        <taxon>Bacillati</taxon>
        <taxon>Actinomycetota</taxon>
        <taxon>Actinomycetes</taxon>
        <taxon>Propionibacteriales</taxon>
        <taxon>Nocardioidaceae</taxon>
        <taxon>Solicola</taxon>
    </lineage>
</organism>
<dbReference type="Proteomes" id="UP001164390">
    <property type="component" value="Chromosome"/>
</dbReference>
<dbReference type="PROSITE" id="PS00356">
    <property type="entry name" value="HTH_LACI_1"/>
    <property type="match status" value="1"/>
</dbReference>
<dbReference type="GO" id="GO:0000976">
    <property type="term" value="F:transcription cis-regulatory region binding"/>
    <property type="evidence" value="ECO:0007669"/>
    <property type="project" value="TreeGrafter"/>
</dbReference>
<protein>
    <submittedName>
        <fullName evidence="5">LacI family transcriptional regulator</fullName>
    </submittedName>
</protein>
<reference evidence="5" key="1">
    <citation type="submission" date="2022-01" db="EMBL/GenBank/DDBJ databases">
        <title>Nocardioidaceae gen. sp. A5X3R13.</title>
        <authorList>
            <person name="Lopez Marin M.A."/>
            <person name="Uhlik O."/>
        </authorList>
    </citation>
    <scope>NUCLEOTIDE SEQUENCE</scope>
    <source>
        <strain evidence="5">A5X3R13</strain>
    </source>
</reference>
<evidence type="ECO:0000256" key="3">
    <source>
        <dbReference type="ARBA" id="ARBA00023163"/>
    </source>
</evidence>
<sequence length="340" mass="36370">MQPTSGRSVRLEDVARRAGVSTATVSHALRGVGRMSEATRTRVRAVALDMGYQPNSAARRLAGGRVGLIAVAFSLPGELPVALTDVDYFSKAIRAATTRAHERDYALVVAPPRPHDTLWARVPLDGVVVFDPVAGDPLLDELRSRDVPLVLSGRDPAGSDDYSVDNDHLTATLTVLDHLAERGARRIALLAGDLGDSFTADCVEAYRCWCQRHQVEQLVTTAPFGRFADVDAVDPVLATVAPPDAVYAIVDVLGASVLEAAARRGVRVPGDLLVAVAGDRLSDTSVALTMLELDPARTATEAVDVLIELIEGQQPSDRDRLIPTRLVERESTSYLEVGIG</sequence>
<dbReference type="SUPFAM" id="SSF47413">
    <property type="entry name" value="lambda repressor-like DNA-binding domains"/>
    <property type="match status" value="1"/>
</dbReference>
<dbReference type="KEGG" id="sgrg:L0C25_04320"/>
<dbReference type="InterPro" id="IPR010982">
    <property type="entry name" value="Lambda_DNA-bd_dom_sf"/>
</dbReference>
<gene>
    <name evidence="5" type="ORF">L0C25_04320</name>
</gene>
<evidence type="ECO:0000259" key="4">
    <source>
        <dbReference type="PROSITE" id="PS50932"/>
    </source>
</evidence>
<dbReference type="PANTHER" id="PTHR30146">
    <property type="entry name" value="LACI-RELATED TRANSCRIPTIONAL REPRESSOR"/>
    <property type="match status" value="1"/>
</dbReference>
<dbReference type="Gene3D" id="1.10.260.40">
    <property type="entry name" value="lambda repressor-like DNA-binding domains"/>
    <property type="match status" value="1"/>
</dbReference>
<dbReference type="SUPFAM" id="SSF53822">
    <property type="entry name" value="Periplasmic binding protein-like I"/>
    <property type="match status" value="1"/>
</dbReference>
<dbReference type="Pfam" id="PF00356">
    <property type="entry name" value="LacI"/>
    <property type="match status" value="1"/>
</dbReference>
<evidence type="ECO:0000256" key="1">
    <source>
        <dbReference type="ARBA" id="ARBA00023015"/>
    </source>
</evidence>
<accession>A0AA46TJA5</accession>
<dbReference type="PROSITE" id="PS50932">
    <property type="entry name" value="HTH_LACI_2"/>
    <property type="match status" value="1"/>
</dbReference>
<name>A0AA46TJA5_9ACTN</name>
<keyword evidence="3" id="KW-0804">Transcription</keyword>
<dbReference type="GO" id="GO:0003700">
    <property type="term" value="F:DNA-binding transcription factor activity"/>
    <property type="evidence" value="ECO:0007669"/>
    <property type="project" value="TreeGrafter"/>
</dbReference>
<dbReference type="CDD" id="cd01392">
    <property type="entry name" value="HTH_LacI"/>
    <property type="match status" value="1"/>
</dbReference>
<evidence type="ECO:0000313" key="5">
    <source>
        <dbReference type="EMBL" id="UYM06310.1"/>
    </source>
</evidence>
<dbReference type="InterPro" id="IPR000843">
    <property type="entry name" value="HTH_LacI"/>
</dbReference>
<dbReference type="RefSeq" id="WP_271635201.1">
    <property type="nucleotide sequence ID" value="NZ_CP094970.1"/>
</dbReference>
<dbReference type="SMART" id="SM00354">
    <property type="entry name" value="HTH_LACI"/>
    <property type="match status" value="1"/>
</dbReference>
<dbReference type="InterPro" id="IPR028082">
    <property type="entry name" value="Peripla_BP_I"/>
</dbReference>
<dbReference type="Pfam" id="PF13377">
    <property type="entry name" value="Peripla_BP_3"/>
    <property type="match status" value="1"/>
</dbReference>
<keyword evidence="6" id="KW-1185">Reference proteome</keyword>
<evidence type="ECO:0000256" key="2">
    <source>
        <dbReference type="ARBA" id="ARBA00023125"/>
    </source>
</evidence>
<dbReference type="InterPro" id="IPR046335">
    <property type="entry name" value="LacI/GalR-like_sensor"/>
</dbReference>
<dbReference type="AlphaFoldDB" id="A0AA46TJA5"/>
<keyword evidence="1" id="KW-0805">Transcription regulation</keyword>
<dbReference type="Gene3D" id="3.40.50.2300">
    <property type="match status" value="2"/>
</dbReference>
<evidence type="ECO:0000313" key="6">
    <source>
        <dbReference type="Proteomes" id="UP001164390"/>
    </source>
</evidence>
<dbReference type="PANTHER" id="PTHR30146:SF153">
    <property type="entry name" value="LACTOSE OPERON REPRESSOR"/>
    <property type="match status" value="1"/>
</dbReference>
<dbReference type="EMBL" id="CP094970">
    <property type="protein sequence ID" value="UYM06310.1"/>
    <property type="molecule type" value="Genomic_DNA"/>
</dbReference>
<proteinExistence type="predicted"/>
<dbReference type="CDD" id="cd06267">
    <property type="entry name" value="PBP1_LacI_sugar_binding-like"/>
    <property type="match status" value="1"/>
</dbReference>
<keyword evidence="2" id="KW-0238">DNA-binding</keyword>